<dbReference type="AlphaFoldDB" id="A0A9Q0KBM6"/>
<dbReference type="PANTHER" id="PTHR36815">
    <property type="entry name" value="BNAC03G48760D PROTEIN"/>
    <property type="match status" value="1"/>
</dbReference>
<keyword evidence="2" id="KW-1185">Reference proteome</keyword>
<comment type="caution">
    <text evidence="1">The sequence shown here is derived from an EMBL/GenBank/DDBJ whole genome shotgun (WGS) entry which is preliminary data.</text>
</comment>
<reference evidence="1" key="1">
    <citation type="journal article" date="2023" name="Plant J.">
        <title>The genome of the king protea, Protea cynaroides.</title>
        <authorList>
            <person name="Chang J."/>
            <person name="Duong T.A."/>
            <person name="Schoeman C."/>
            <person name="Ma X."/>
            <person name="Roodt D."/>
            <person name="Barker N."/>
            <person name="Li Z."/>
            <person name="Van de Peer Y."/>
            <person name="Mizrachi E."/>
        </authorList>
    </citation>
    <scope>NUCLEOTIDE SEQUENCE</scope>
    <source>
        <tissue evidence="1">Young leaves</tissue>
    </source>
</reference>
<dbReference type="Pfam" id="PF23670">
    <property type="entry name" value="PIGBOS1"/>
    <property type="match status" value="1"/>
</dbReference>
<proteinExistence type="predicted"/>
<evidence type="ECO:0000313" key="2">
    <source>
        <dbReference type="Proteomes" id="UP001141806"/>
    </source>
</evidence>
<evidence type="ECO:0008006" key="3">
    <source>
        <dbReference type="Google" id="ProtNLM"/>
    </source>
</evidence>
<dbReference type="PANTHER" id="PTHR36815:SF1">
    <property type="entry name" value="OS03G0675700 PROTEIN"/>
    <property type="match status" value="1"/>
</dbReference>
<organism evidence="1 2">
    <name type="scientific">Protea cynaroides</name>
    <dbReference type="NCBI Taxonomy" id="273540"/>
    <lineage>
        <taxon>Eukaryota</taxon>
        <taxon>Viridiplantae</taxon>
        <taxon>Streptophyta</taxon>
        <taxon>Embryophyta</taxon>
        <taxon>Tracheophyta</taxon>
        <taxon>Spermatophyta</taxon>
        <taxon>Magnoliopsida</taxon>
        <taxon>Proteales</taxon>
        <taxon>Proteaceae</taxon>
        <taxon>Protea</taxon>
    </lineage>
</organism>
<name>A0A9Q0KBM6_9MAGN</name>
<dbReference type="OrthoDB" id="1910973at2759"/>
<gene>
    <name evidence="1" type="ORF">NE237_019341</name>
</gene>
<accession>A0A9Q0KBM6</accession>
<sequence>MFSRGRFLSAPMVLGAVLIGVVSGKAIFGPPLEEYWTKKLQEQAATKETDTGSS</sequence>
<dbReference type="InterPro" id="IPR057394">
    <property type="entry name" value="PIGBOS1"/>
</dbReference>
<protein>
    <recommendedName>
        <fullName evidence="3">Transmembrane protein</fullName>
    </recommendedName>
</protein>
<dbReference type="EMBL" id="JAMYWD010000007">
    <property type="protein sequence ID" value="KAJ4967492.1"/>
    <property type="molecule type" value="Genomic_DNA"/>
</dbReference>
<evidence type="ECO:0000313" key="1">
    <source>
        <dbReference type="EMBL" id="KAJ4967492.1"/>
    </source>
</evidence>
<dbReference type="Proteomes" id="UP001141806">
    <property type="component" value="Unassembled WGS sequence"/>
</dbReference>